<gene>
    <name evidence="2" type="ORF">Dac01nite_14340</name>
</gene>
<evidence type="ECO:0000259" key="1">
    <source>
        <dbReference type="Pfam" id="PF01336"/>
    </source>
</evidence>
<dbReference type="Pfam" id="PF01336">
    <property type="entry name" value="tRNA_anti-codon"/>
    <property type="match status" value="1"/>
</dbReference>
<comment type="caution">
    <text evidence="2">The sequence shown here is derived from an EMBL/GenBank/DDBJ whole genome shotgun (WGS) entry which is preliminary data.</text>
</comment>
<reference evidence="2" key="1">
    <citation type="submission" date="2021-01" db="EMBL/GenBank/DDBJ databases">
        <title>Whole genome shotgun sequence of Demequina activiva NBRC 110675.</title>
        <authorList>
            <person name="Komaki H."/>
            <person name="Tamura T."/>
        </authorList>
    </citation>
    <scope>NUCLEOTIDE SEQUENCE</scope>
    <source>
        <strain evidence="2">NBRC 110675</strain>
    </source>
</reference>
<evidence type="ECO:0000313" key="3">
    <source>
        <dbReference type="Proteomes" id="UP000652354"/>
    </source>
</evidence>
<name>A0A919Q1V8_9MICO</name>
<proteinExistence type="predicted"/>
<dbReference type="GO" id="GO:0003676">
    <property type="term" value="F:nucleic acid binding"/>
    <property type="evidence" value="ECO:0007669"/>
    <property type="project" value="InterPro"/>
</dbReference>
<sequence length="90" mass="9686">MSAVATPIRELNAREMATVEGRVVAITVEPHDAAPRLTARIDDGTGRIDAVFMGRRSIAGIEPGARVSVAGRVCEADAALRLFNPRFEIR</sequence>
<evidence type="ECO:0000313" key="2">
    <source>
        <dbReference type="EMBL" id="GIG54682.1"/>
    </source>
</evidence>
<feature type="domain" description="OB" evidence="1">
    <location>
        <begin position="18"/>
        <end position="89"/>
    </location>
</feature>
<organism evidence="2 3">
    <name type="scientific">Demequina activiva</name>
    <dbReference type="NCBI Taxonomy" id="1582364"/>
    <lineage>
        <taxon>Bacteria</taxon>
        <taxon>Bacillati</taxon>
        <taxon>Actinomycetota</taxon>
        <taxon>Actinomycetes</taxon>
        <taxon>Micrococcales</taxon>
        <taxon>Demequinaceae</taxon>
        <taxon>Demequina</taxon>
    </lineage>
</organism>
<dbReference type="RefSeq" id="WP_203655075.1">
    <property type="nucleotide sequence ID" value="NZ_BONR01000002.1"/>
</dbReference>
<dbReference type="InterPro" id="IPR004365">
    <property type="entry name" value="NA-bd_OB_tRNA"/>
</dbReference>
<keyword evidence="3" id="KW-1185">Reference proteome</keyword>
<dbReference type="InterPro" id="IPR012340">
    <property type="entry name" value="NA-bd_OB-fold"/>
</dbReference>
<dbReference type="CDD" id="cd04488">
    <property type="entry name" value="RecG_wedge_OBF"/>
    <property type="match status" value="1"/>
</dbReference>
<dbReference type="SUPFAM" id="SSF50249">
    <property type="entry name" value="Nucleic acid-binding proteins"/>
    <property type="match status" value="1"/>
</dbReference>
<dbReference type="Gene3D" id="2.40.50.140">
    <property type="entry name" value="Nucleic acid-binding proteins"/>
    <property type="match status" value="1"/>
</dbReference>
<protein>
    <recommendedName>
        <fullName evidence="1">OB domain-containing protein</fullName>
    </recommendedName>
</protein>
<dbReference type="AlphaFoldDB" id="A0A919Q1V8"/>
<accession>A0A919Q1V8</accession>
<dbReference type="EMBL" id="BONR01000002">
    <property type="protein sequence ID" value="GIG54682.1"/>
    <property type="molecule type" value="Genomic_DNA"/>
</dbReference>
<dbReference type="Proteomes" id="UP000652354">
    <property type="component" value="Unassembled WGS sequence"/>
</dbReference>